<dbReference type="EMBL" id="CP015106">
    <property type="protein sequence ID" value="ASJ15567.1"/>
    <property type="molecule type" value="Genomic_DNA"/>
</dbReference>
<feature type="transmembrane region" description="Helical" evidence="1">
    <location>
        <begin position="7"/>
        <end position="26"/>
    </location>
</feature>
<evidence type="ECO:0000313" key="2">
    <source>
        <dbReference type="EMBL" id="ASJ15567.1"/>
    </source>
</evidence>
<evidence type="ECO:0008006" key="4">
    <source>
        <dbReference type="Google" id="ProtNLM"/>
    </source>
</evidence>
<keyword evidence="1" id="KW-0812">Transmembrane</keyword>
<dbReference type="Pfam" id="PF04021">
    <property type="entry name" value="Class_IIIsignal"/>
    <property type="match status" value="1"/>
</dbReference>
<evidence type="ECO:0000313" key="3">
    <source>
        <dbReference type="Proteomes" id="UP000250085"/>
    </source>
</evidence>
<keyword evidence="1" id="KW-0472">Membrane</keyword>
<dbReference type="AlphaFoldDB" id="A0A2Z2N3H6"/>
<evidence type="ECO:0000256" key="1">
    <source>
        <dbReference type="SAM" id="Phobius"/>
    </source>
</evidence>
<protein>
    <recommendedName>
        <fullName evidence="4">Class III signal peptide-containing protein</fullName>
    </recommendedName>
</protein>
<gene>
    <name evidence="2" type="ORF">A3L10_09890</name>
</gene>
<name>A0A2Z2N3H6_9EURY</name>
<dbReference type="KEGG" id="trl:A3L10_09890"/>
<reference evidence="2 3" key="1">
    <citation type="submission" date="2016-04" db="EMBL/GenBank/DDBJ databases">
        <title>Complete genome sequence of Thermococcus radiotolerans type strain EJ2.</title>
        <authorList>
            <person name="Oger P.M."/>
        </authorList>
    </citation>
    <scope>NUCLEOTIDE SEQUENCE [LARGE SCALE GENOMIC DNA]</scope>
    <source>
        <strain evidence="2 3">EJ2</strain>
    </source>
</reference>
<dbReference type="Proteomes" id="UP000250085">
    <property type="component" value="Chromosome"/>
</dbReference>
<dbReference type="InterPro" id="IPR007166">
    <property type="entry name" value="Class3_signal_pept_motif"/>
</dbReference>
<keyword evidence="3" id="KW-1185">Reference proteome</keyword>
<organism evidence="2 3">
    <name type="scientific">Thermococcus radiotolerans</name>
    <dbReference type="NCBI Taxonomy" id="187880"/>
    <lineage>
        <taxon>Archaea</taxon>
        <taxon>Methanobacteriati</taxon>
        <taxon>Methanobacteriota</taxon>
        <taxon>Thermococci</taxon>
        <taxon>Thermococcales</taxon>
        <taxon>Thermococcaceae</taxon>
        <taxon>Thermococcus</taxon>
    </lineage>
</organism>
<sequence>MKKRGQVSLEFMLIFGMMLILLLYSVNNITFREGSTSTETLRIQISLEEKNLANAISNTISQVYAQGPGAKSTTYVRLTYLRDPEMLRKGLNVNNASVFITYGNYSAEGNGTYVTVTGTNVTAVLSGGNKNVFWSRAMYQAVLYTNSSVWSPSGSVTFGSSTVYGLDLDPATLPATLEIVVEWNPDNPNSWMFNSTTGELHININPGG</sequence>
<keyword evidence="1" id="KW-1133">Transmembrane helix</keyword>
<proteinExistence type="predicted"/>
<accession>A0A2Z2N3H6</accession>